<keyword evidence="5" id="KW-0812">Transmembrane</keyword>
<organism evidence="12 13">
    <name type="scientific">Aquitalea palustris</name>
    <dbReference type="NCBI Taxonomy" id="2480983"/>
    <lineage>
        <taxon>Bacteria</taxon>
        <taxon>Pseudomonadati</taxon>
        <taxon>Pseudomonadota</taxon>
        <taxon>Betaproteobacteria</taxon>
        <taxon>Neisseriales</taxon>
        <taxon>Chromobacteriaceae</taxon>
        <taxon>Aquitalea</taxon>
    </lineage>
</organism>
<sequence>MMKNPSRQASACWMPKPLSLMLLAVFSPAVAWAVDANPVDGAAALSDVQFNPAFLGKTPDGKPLDLSRFSGSGAALPGTYRADVFVNMSWLGRRDVVLREGNDHKVVACFNRAMLDEMGVDFSRLQNSDTLTRQDASRCHEIGAIVPGALSSFNAGDLKLDVSIPQLYVHSHARGYVDPQYWDAGAPFAGFINYNTNAYRYDNGSAGKTTQYYLGSNAGLNIGEWRLRHNAALTQQNYQNQSGDGRHYQSISAYAQHDLTAWQSVLTVGDSFTPSDLFSSVGFRGAQINSDDRMLPESMQGYAPVVRGVAETNARVSIRQNGNLIYENTVPPGEFQINDLYNTGYAGDLNVTVTEADGRTRQFVVPYAAVPQLLRASQSRYSITAGQLRDESLNTQPKFIQATYQRGLNNTVTVYGGLIAAEHYQAGMLGVALNTPFGALASDVTQSQARDLPAAAGLGTQLTGQSYRVTYSKLLETTRTNFTVAAYRYSTEGYLEFNSYAALINQSSVVYRTRNKFQLNVDQPLAEGWGHVFVSGSTQDYWNQPGRDLLYQAGYSNSYKWGSFSVSAGRSKDSQNNNTTQYMLSISIPLGKQPTSPLLTASLSRDSMHNGSEQLSLSGSAGEMRNISYNAYASANQFNGKDSSTGGGGNLQYATSVATFSAGASSMGNTSQQSLGVSGALVFHPGGVTAAQSLGESIAVIEAPGAEGAMVNNVNGVRVNHDGYAVVTNLMPYRQNDITLDPKGMNEDVELQETSSKLAPRSGAIAMVKFPTQQGKPMIVHLRQANGDNLPVGASVQQADGTELAMVGQGGRTFLRGQEGKPLRVSWGAQAKQQCSFSYVSPLQDAGERKNKGYLQAEAVCQ</sequence>
<dbReference type="Pfam" id="PF13953">
    <property type="entry name" value="PapC_C"/>
    <property type="match status" value="1"/>
</dbReference>
<keyword evidence="6 9" id="KW-0732">Signal</keyword>
<dbReference type="SUPFAM" id="SSF141729">
    <property type="entry name" value="FimD N-terminal domain-like"/>
    <property type="match status" value="1"/>
</dbReference>
<gene>
    <name evidence="12" type="ORF">EAY64_02135</name>
</gene>
<dbReference type="InterPro" id="IPR000015">
    <property type="entry name" value="Fimb_usher"/>
</dbReference>
<evidence type="ECO:0000256" key="6">
    <source>
        <dbReference type="ARBA" id="ARBA00022729"/>
    </source>
</evidence>
<keyword evidence="4" id="KW-1134">Transmembrane beta strand</keyword>
<dbReference type="GO" id="GO:0009297">
    <property type="term" value="P:pilus assembly"/>
    <property type="evidence" value="ECO:0007669"/>
    <property type="project" value="InterPro"/>
</dbReference>
<dbReference type="FunFam" id="2.60.40.3110:FF:000001">
    <property type="entry name" value="Putative fimbrial outer membrane usher"/>
    <property type="match status" value="1"/>
</dbReference>
<dbReference type="Pfam" id="PF13954">
    <property type="entry name" value="PapC_N"/>
    <property type="match status" value="1"/>
</dbReference>
<evidence type="ECO:0000256" key="4">
    <source>
        <dbReference type="ARBA" id="ARBA00022452"/>
    </source>
</evidence>
<proteinExistence type="inferred from homology"/>
<evidence type="ECO:0000256" key="8">
    <source>
        <dbReference type="ARBA" id="ARBA00023237"/>
    </source>
</evidence>
<dbReference type="InterPro" id="IPR037224">
    <property type="entry name" value="PapC_N_sf"/>
</dbReference>
<dbReference type="Gene3D" id="3.10.20.410">
    <property type="match status" value="1"/>
</dbReference>
<comment type="caution">
    <text evidence="12">The sequence shown here is derived from an EMBL/GenBank/DDBJ whole genome shotgun (WGS) entry which is preliminary data.</text>
</comment>
<dbReference type="OrthoDB" id="6554712at2"/>
<dbReference type="InterPro" id="IPR043142">
    <property type="entry name" value="PapC-like_C_sf"/>
</dbReference>
<dbReference type="PANTHER" id="PTHR30451:SF20">
    <property type="entry name" value="FIMBRIAE USHER"/>
    <property type="match status" value="1"/>
</dbReference>
<dbReference type="AlphaFoldDB" id="A0A454JMV4"/>
<keyword evidence="3" id="KW-0813">Transport</keyword>
<name>A0A454JMV4_9NEIS</name>
<evidence type="ECO:0000256" key="5">
    <source>
        <dbReference type="ARBA" id="ARBA00022692"/>
    </source>
</evidence>
<protein>
    <submittedName>
        <fullName evidence="12">Fimbrial biogenesis outer membrane usher protein</fullName>
    </submittedName>
</protein>
<dbReference type="GO" id="GO:0009279">
    <property type="term" value="C:cell outer membrane"/>
    <property type="evidence" value="ECO:0007669"/>
    <property type="project" value="UniProtKB-SubCell"/>
</dbReference>
<accession>A0A454JMV4</accession>
<evidence type="ECO:0000259" key="10">
    <source>
        <dbReference type="Pfam" id="PF13953"/>
    </source>
</evidence>
<evidence type="ECO:0000256" key="9">
    <source>
        <dbReference type="SAM" id="SignalP"/>
    </source>
</evidence>
<dbReference type="InterPro" id="IPR042186">
    <property type="entry name" value="FimD_plug_dom"/>
</dbReference>
<comment type="similarity">
    <text evidence="2">Belongs to the fimbrial export usher family.</text>
</comment>
<keyword evidence="13" id="KW-1185">Reference proteome</keyword>
<dbReference type="Proteomes" id="UP000274139">
    <property type="component" value="Unassembled WGS sequence"/>
</dbReference>
<dbReference type="Pfam" id="PF00577">
    <property type="entry name" value="Usher"/>
    <property type="match status" value="1"/>
</dbReference>
<evidence type="ECO:0000256" key="3">
    <source>
        <dbReference type="ARBA" id="ARBA00022448"/>
    </source>
</evidence>
<dbReference type="Gene3D" id="2.60.40.2070">
    <property type="match status" value="1"/>
</dbReference>
<dbReference type="GO" id="GO:0015473">
    <property type="term" value="F:fimbrial usher porin activity"/>
    <property type="evidence" value="ECO:0007669"/>
    <property type="project" value="InterPro"/>
</dbReference>
<comment type="subcellular location">
    <subcellularLocation>
        <location evidence="1">Cell outer membrane</location>
        <topology evidence="1">Multi-pass membrane protein</topology>
    </subcellularLocation>
</comment>
<evidence type="ECO:0000313" key="13">
    <source>
        <dbReference type="Proteomes" id="UP000274139"/>
    </source>
</evidence>
<feature type="domain" description="PapC N-terminal" evidence="11">
    <location>
        <begin position="49"/>
        <end position="198"/>
    </location>
</feature>
<dbReference type="EMBL" id="RFAR01000006">
    <property type="protein sequence ID" value="RMD01519.1"/>
    <property type="molecule type" value="Genomic_DNA"/>
</dbReference>
<feature type="chain" id="PRO_5019559307" evidence="9">
    <location>
        <begin position="34"/>
        <end position="862"/>
    </location>
</feature>
<dbReference type="RefSeq" id="WP_103523141.1">
    <property type="nucleotide sequence ID" value="NZ_JAIZDC010000001.1"/>
</dbReference>
<evidence type="ECO:0000259" key="11">
    <source>
        <dbReference type="Pfam" id="PF13954"/>
    </source>
</evidence>
<feature type="domain" description="PapC-like C-terminal" evidence="10">
    <location>
        <begin position="780"/>
        <end position="842"/>
    </location>
</feature>
<dbReference type="Gene3D" id="2.60.40.2610">
    <property type="entry name" value="Outer membrane usher protein FimD, plug domain"/>
    <property type="match status" value="1"/>
</dbReference>
<dbReference type="PANTHER" id="PTHR30451">
    <property type="entry name" value="OUTER MEMBRANE USHER PROTEIN"/>
    <property type="match status" value="1"/>
</dbReference>
<keyword evidence="8" id="KW-0998">Cell outer membrane</keyword>
<evidence type="ECO:0000256" key="1">
    <source>
        <dbReference type="ARBA" id="ARBA00004571"/>
    </source>
</evidence>
<evidence type="ECO:0000313" key="12">
    <source>
        <dbReference type="EMBL" id="RMD01519.1"/>
    </source>
</evidence>
<feature type="signal peptide" evidence="9">
    <location>
        <begin position="1"/>
        <end position="33"/>
    </location>
</feature>
<evidence type="ECO:0000256" key="7">
    <source>
        <dbReference type="ARBA" id="ARBA00023136"/>
    </source>
</evidence>
<evidence type="ECO:0000256" key="2">
    <source>
        <dbReference type="ARBA" id="ARBA00008064"/>
    </source>
</evidence>
<reference evidence="12 13" key="1">
    <citation type="submission" date="2018-10" db="EMBL/GenBank/DDBJ databases">
        <title>Draft genome sequence of Aquitalea MWU14-2217 isolated from a wild cranberry bog in Provincetown, Massachusetts.</title>
        <authorList>
            <person name="Ebadzadsahrai G."/>
            <person name="Soby S."/>
        </authorList>
    </citation>
    <scope>NUCLEOTIDE SEQUENCE [LARGE SCALE GENOMIC DNA]</scope>
    <source>
        <strain evidence="12 13">MWU14-2217</strain>
    </source>
</reference>
<dbReference type="InterPro" id="IPR025949">
    <property type="entry name" value="PapC-like_C"/>
</dbReference>
<keyword evidence="7" id="KW-0472">Membrane</keyword>
<dbReference type="InterPro" id="IPR025885">
    <property type="entry name" value="PapC_N"/>
</dbReference>
<dbReference type="Gene3D" id="2.60.40.3110">
    <property type="match status" value="1"/>
</dbReference>